<evidence type="ECO:0000313" key="15">
    <source>
        <dbReference type="EMBL" id="KAL3697839.1"/>
    </source>
</evidence>
<feature type="binding site" evidence="9">
    <location>
        <position position="486"/>
    </location>
    <ligand>
        <name>Ca(2+)</name>
        <dbReference type="ChEBI" id="CHEBI:29108"/>
        <label>2</label>
    </ligand>
</feature>
<keyword evidence="3" id="KW-0349">Heme</keyword>
<feature type="domain" description="Plant heme peroxidase family profile" evidence="14">
    <location>
        <begin position="34"/>
        <end position="617"/>
    </location>
</feature>
<organism evidence="15 16">
    <name type="scientific">Riccia sorocarpa</name>
    <dbReference type="NCBI Taxonomy" id="122646"/>
    <lineage>
        <taxon>Eukaryota</taxon>
        <taxon>Viridiplantae</taxon>
        <taxon>Streptophyta</taxon>
        <taxon>Embryophyta</taxon>
        <taxon>Marchantiophyta</taxon>
        <taxon>Marchantiopsida</taxon>
        <taxon>Marchantiidae</taxon>
        <taxon>Marchantiales</taxon>
        <taxon>Ricciaceae</taxon>
        <taxon>Riccia</taxon>
    </lineage>
</organism>
<evidence type="ECO:0000259" key="14">
    <source>
        <dbReference type="PROSITE" id="PS50873"/>
    </source>
</evidence>
<keyword evidence="13" id="KW-0732">Signal</keyword>
<keyword evidence="2" id="KW-0575">Peroxidase</keyword>
<dbReference type="GO" id="GO:0140825">
    <property type="term" value="F:lactoperoxidase activity"/>
    <property type="evidence" value="ECO:0007669"/>
    <property type="project" value="UniProtKB-EC"/>
</dbReference>
<keyword evidence="7 10" id="KW-1015">Disulfide bond</keyword>
<evidence type="ECO:0000256" key="9">
    <source>
        <dbReference type="PIRSR" id="PIRSR600823-3"/>
    </source>
</evidence>
<feature type="binding site" description="axial binding residue" evidence="9">
    <location>
        <position position="485"/>
    </location>
    <ligand>
        <name>heme b</name>
        <dbReference type="ChEBI" id="CHEBI:60344"/>
    </ligand>
    <ligandPart>
        <name>Fe</name>
        <dbReference type="ChEBI" id="CHEBI:18248"/>
    </ligandPart>
</feature>
<dbReference type="InterPro" id="IPR010255">
    <property type="entry name" value="Haem_peroxidase_sf"/>
</dbReference>
<evidence type="ECO:0000256" key="5">
    <source>
        <dbReference type="ARBA" id="ARBA00023002"/>
    </source>
</evidence>
<evidence type="ECO:0000256" key="4">
    <source>
        <dbReference type="ARBA" id="ARBA00022723"/>
    </source>
</evidence>
<dbReference type="SUPFAM" id="SSF48113">
    <property type="entry name" value="Heme-dependent peroxidases"/>
    <property type="match status" value="2"/>
</dbReference>
<feature type="chain" id="PRO_5044765433" description="Plant heme peroxidase family profile domain-containing protein" evidence="13">
    <location>
        <begin position="24"/>
        <end position="618"/>
    </location>
</feature>
<evidence type="ECO:0000256" key="13">
    <source>
        <dbReference type="SAM" id="SignalP"/>
    </source>
</evidence>
<comment type="similarity">
    <text evidence="11">Belongs to the peroxidase family.</text>
</comment>
<evidence type="ECO:0000313" key="16">
    <source>
        <dbReference type="Proteomes" id="UP001633002"/>
    </source>
</evidence>
<gene>
    <name evidence="15" type="ORF">R1sor_011915</name>
</gene>
<feature type="binding site" evidence="8">
    <location>
        <position position="455"/>
    </location>
    <ligand>
        <name>substrate</name>
    </ligand>
</feature>
<dbReference type="Pfam" id="PF00141">
    <property type="entry name" value="peroxidase"/>
    <property type="match status" value="1"/>
</dbReference>
<dbReference type="InterPro" id="IPR002016">
    <property type="entry name" value="Haem_peroxidase"/>
</dbReference>
<dbReference type="Gene3D" id="1.10.520.10">
    <property type="match status" value="2"/>
</dbReference>
<dbReference type="InterPro" id="IPR019794">
    <property type="entry name" value="Peroxidases_AS"/>
</dbReference>
<dbReference type="PRINTS" id="PR00458">
    <property type="entry name" value="PEROXIDASE"/>
</dbReference>
<keyword evidence="9" id="KW-0106">Calcium</keyword>
<keyword evidence="5" id="KW-0560">Oxidoreductase</keyword>
<dbReference type="PANTHER" id="PTHR31517">
    <property type="match status" value="1"/>
</dbReference>
<keyword evidence="6 9" id="KW-0408">Iron</keyword>
<feature type="compositionally biased region" description="Basic and acidic residues" evidence="12">
    <location>
        <begin position="402"/>
        <end position="411"/>
    </location>
</feature>
<evidence type="ECO:0000256" key="12">
    <source>
        <dbReference type="SAM" id="MobiDB-lite"/>
    </source>
</evidence>
<protein>
    <recommendedName>
        <fullName evidence="14">Plant heme peroxidase family profile domain-containing protein</fullName>
    </recommendedName>
</protein>
<feature type="binding site" evidence="9">
    <location>
        <position position="538"/>
    </location>
    <ligand>
        <name>Ca(2+)</name>
        <dbReference type="ChEBI" id="CHEBI:29108"/>
        <label>2</label>
    </ligand>
</feature>
<keyword evidence="16" id="KW-1185">Reference proteome</keyword>
<feature type="signal peptide" evidence="13">
    <location>
        <begin position="1"/>
        <end position="23"/>
    </location>
</feature>
<proteinExistence type="inferred from homology"/>
<dbReference type="PROSITE" id="PS00436">
    <property type="entry name" value="PEROXIDASE_2"/>
    <property type="match status" value="1"/>
</dbReference>
<dbReference type="PRINTS" id="PR00461">
    <property type="entry name" value="PLPEROXIDASE"/>
</dbReference>
<dbReference type="GO" id="GO:0046872">
    <property type="term" value="F:metal ion binding"/>
    <property type="evidence" value="ECO:0007669"/>
    <property type="project" value="UniProtKB-KW"/>
</dbReference>
<accession>A0ABD3I469</accession>
<evidence type="ECO:0000256" key="11">
    <source>
        <dbReference type="RuleBase" id="RU004241"/>
    </source>
</evidence>
<dbReference type="InterPro" id="IPR000823">
    <property type="entry name" value="Peroxidase_pln"/>
</dbReference>
<comment type="cofactor">
    <cofactor evidence="9">
        <name>Ca(2+)</name>
        <dbReference type="ChEBI" id="CHEBI:29108"/>
    </cofactor>
    <text evidence="9">Binds 2 calcium ions per subunit.</text>
</comment>
<comment type="caution">
    <text evidence="15">The sequence shown here is derived from an EMBL/GenBank/DDBJ whole genome shotgun (WGS) entry which is preliminary data.</text>
</comment>
<dbReference type="EMBL" id="JBJQOH010000002">
    <property type="protein sequence ID" value="KAL3697839.1"/>
    <property type="molecule type" value="Genomic_DNA"/>
</dbReference>
<feature type="disulfide bond" evidence="10">
    <location>
        <begin position="492"/>
        <end position="524"/>
    </location>
</feature>
<feature type="binding site" evidence="9">
    <location>
        <position position="541"/>
    </location>
    <ligand>
        <name>Ca(2+)</name>
        <dbReference type="ChEBI" id="CHEBI:29108"/>
        <label>2</label>
    </ligand>
</feature>
<dbReference type="Pfam" id="PF13966">
    <property type="entry name" value="zf-RVT"/>
    <property type="match status" value="1"/>
</dbReference>
<evidence type="ECO:0000256" key="6">
    <source>
        <dbReference type="ARBA" id="ARBA00023004"/>
    </source>
</evidence>
<sequence length="618" mass="70502">MVMGRRLKCLLLIAVMALSGVHGVRDRTLYGVDGLSDNYYRYSCPNAESVIQTAVSTELDKNHKLAAGLIRMQFHDCFVEGGGEAFKEIEFNAKRNRLVTVQELQNFIHDLGEEEMEFVLGTQAEEREADKVRKWVRSARLVEKSLTEIEGWSCIRIGEEQVQKAWSKPVKDWLGISREKTKTFANLSRRWGRNRETEVWLWRWRSLWNSKLALRQKLWIWRILHRGLASLSRIEKWGLSDGFCMGCRSEKETLEHLLWGCSRIRNRMEWLTLTVTGEDFHASSFFDVLDTALRAQKQNLGPLLLVCEVSKQCWLERNHMVFDNTVVEISLTSLLLKVKSGKGTLLKKVKEDVRRNMQARQNEFWRRAEHVIEEIKRREEVLHDICDVIDGWSTEIGGQRSRSAEEGRNEESESSEEDSSVCGNGTGESDTRWEVQGGRKDGFHSSASQAEADLPPPEFGASELIDSFARRGLSTAQMVILSGSHTVGVADCSKIVGRFYNFNNNQMTDPSMDPAYAEQLKKDCPQNSWNTTVEVFMDTITPGSFDSNYHQVLQQKKGLFTSDQTLLNDARTSGTVNTLMENGRFQKEFGEAMRAMAAVGVKSGSQGEIRKYCRSVNY</sequence>
<dbReference type="Proteomes" id="UP001633002">
    <property type="component" value="Unassembled WGS sequence"/>
</dbReference>
<dbReference type="AlphaFoldDB" id="A0ABD3I469"/>
<dbReference type="Gene3D" id="1.10.420.10">
    <property type="entry name" value="Peroxidase, domain 2"/>
    <property type="match status" value="1"/>
</dbReference>
<dbReference type="PANTHER" id="PTHR31517:SF51">
    <property type="entry name" value="PEROXIDASE 55"/>
    <property type="match status" value="1"/>
</dbReference>
<evidence type="ECO:0000256" key="7">
    <source>
        <dbReference type="ARBA" id="ARBA00023157"/>
    </source>
</evidence>
<keyword evidence="4 9" id="KW-0479">Metal-binding</keyword>
<dbReference type="PROSITE" id="PS50873">
    <property type="entry name" value="PEROXIDASE_4"/>
    <property type="match status" value="1"/>
</dbReference>
<comment type="catalytic activity">
    <reaction evidence="1">
        <text>2 a phenolic donor + H2O2 = 2 a phenolic radical donor + 2 H2O</text>
        <dbReference type="Rhea" id="RHEA:56136"/>
        <dbReference type="ChEBI" id="CHEBI:15377"/>
        <dbReference type="ChEBI" id="CHEBI:16240"/>
        <dbReference type="ChEBI" id="CHEBI:139520"/>
        <dbReference type="ChEBI" id="CHEBI:139521"/>
        <dbReference type="EC" id="1.11.1.7"/>
    </reaction>
</comment>
<comment type="cofactor">
    <cofactor evidence="9">
        <name>heme b</name>
        <dbReference type="ChEBI" id="CHEBI:60344"/>
    </cofactor>
    <text evidence="9">Binds 1 heme b (iron(II)-protoporphyrin IX) group per subunit.</text>
</comment>
<dbReference type="InterPro" id="IPR026960">
    <property type="entry name" value="RVT-Znf"/>
</dbReference>
<evidence type="ECO:0000256" key="10">
    <source>
        <dbReference type="PIRSR" id="PIRSR600823-5"/>
    </source>
</evidence>
<evidence type="ECO:0000256" key="1">
    <source>
        <dbReference type="ARBA" id="ARBA00000189"/>
    </source>
</evidence>
<evidence type="ECO:0000256" key="8">
    <source>
        <dbReference type="PIRSR" id="PIRSR600823-2"/>
    </source>
</evidence>
<name>A0ABD3I469_9MARC</name>
<reference evidence="15 16" key="1">
    <citation type="submission" date="2024-09" db="EMBL/GenBank/DDBJ databases">
        <title>Chromosome-scale assembly of Riccia sorocarpa.</title>
        <authorList>
            <person name="Paukszto L."/>
        </authorList>
    </citation>
    <scope>NUCLEOTIDE SEQUENCE [LARGE SCALE GENOMIC DNA]</scope>
    <source>
        <strain evidence="15">LP-2024</strain>
        <tissue evidence="15">Aerial parts of the thallus</tissue>
    </source>
</reference>
<feature type="compositionally biased region" description="Basic and acidic residues" evidence="12">
    <location>
        <begin position="429"/>
        <end position="443"/>
    </location>
</feature>
<feature type="binding site" evidence="9">
    <location>
        <position position="546"/>
    </location>
    <ligand>
        <name>Ca(2+)</name>
        <dbReference type="ChEBI" id="CHEBI:29108"/>
        <label>2</label>
    </ligand>
</feature>
<feature type="region of interest" description="Disordered" evidence="12">
    <location>
        <begin position="397"/>
        <end position="459"/>
    </location>
</feature>
<evidence type="ECO:0000256" key="3">
    <source>
        <dbReference type="ARBA" id="ARBA00022617"/>
    </source>
</evidence>
<dbReference type="FunFam" id="1.10.420.10:FF:000001">
    <property type="entry name" value="Peroxidase"/>
    <property type="match status" value="1"/>
</dbReference>
<evidence type="ECO:0000256" key="2">
    <source>
        <dbReference type="ARBA" id="ARBA00022559"/>
    </source>
</evidence>